<accession>A0AA85JIL8</accession>
<evidence type="ECO:0000313" key="2">
    <source>
        <dbReference type="Proteomes" id="UP000050795"/>
    </source>
</evidence>
<evidence type="ECO:0000313" key="3">
    <source>
        <dbReference type="WBParaSite" id="TREG1_24780.1"/>
    </source>
</evidence>
<dbReference type="AlphaFoldDB" id="A0AA85JIL8"/>
<reference evidence="3" key="2">
    <citation type="submission" date="2023-11" db="UniProtKB">
        <authorList>
            <consortium name="WormBaseParasite"/>
        </authorList>
    </citation>
    <scope>IDENTIFICATION</scope>
</reference>
<keyword evidence="2" id="KW-1185">Reference proteome</keyword>
<feature type="domain" description="Sec7/BIG1-like C-terminal" evidence="1">
    <location>
        <begin position="1"/>
        <end position="159"/>
    </location>
</feature>
<protein>
    <recommendedName>
        <fullName evidence="1">Sec7/BIG1-like C-terminal domain-containing protein</fullName>
    </recommendedName>
</protein>
<dbReference type="InterPro" id="IPR046455">
    <property type="entry name" value="Sec7/BIG1-like_C"/>
</dbReference>
<proteinExistence type="predicted"/>
<dbReference type="Pfam" id="PF20252">
    <property type="entry name" value="BIG2_C"/>
    <property type="match status" value="1"/>
</dbReference>
<reference evidence="2" key="1">
    <citation type="submission" date="2022-06" db="EMBL/GenBank/DDBJ databases">
        <authorList>
            <person name="Berger JAMES D."/>
            <person name="Berger JAMES D."/>
        </authorList>
    </citation>
    <scope>NUCLEOTIDE SEQUENCE [LARGE SCALE GENOMIC DNA]</scope>
</reference>
<evidence type="ECO:0000259" key="1">
    <source>
        <dbReference type="Pfam" id="PF20252"/>
    </source>
</evidence>
<organism evidence="2 3">
    <name type="scientific">Trichobilharzia regenti</name>
    <name type="common">Nasal bird schistosome</name>
    <dbReference type="NCBI Taxonomy" id="157069"/>
    <lineage>
        <taxon>Eukaryota</taxon>
        <taxon>Metazoa</taxon>
        <taxon>Spiralia</taxon>
        <taxon>Lophotrochozoa</taxon>
        <taxon>Platyhelminthes</taxon>
        <taxon>Trematoda</taxon>
        <taxon>Digenea</taxon>
        <taxon>Strigeidida</taxon>
        <taxon>Schistosomatoidea</taxon>
        <taxon>Schistosomatidae</taxon>
        <taxon>Trichobilharzia</taxon>
    </lineage>
</organism>
<name>A0AA85JIL8_TRIRE</name>
<dbReference type="Proteomes" id="UP000050795">
    <property type="component" value="Unassembled WGS sequence"/>
</dbReference>
<sequence>MYPHLSPHQRLILAKCLLESHAFAKQFNSHDEQRNILFQAGFKVKAKPNLLKQETHSLLCTLRILFRLAEEPSNIQEEADELLDQVILEAFHYYHGLIIDGHRHAWDPCLVLIITQLNKLSPSSRFHKHAACLYPGLCDLVAMAGGISPQVAALMRIFLLRCGTFFMPLGGGIKTTESSS</sequence>
<dbReference type="WBParaSite" id="TREG1_24780.1">
    <property type="protein sequence ID" value="TREG1_24780.1"/>
    <property type="gene ID" value="TREG1_24780"/>
</dbReference>